<accession>A0A4S2H4X9</accession>
<comment type="caution">
    <text evidence="2">The sequence shown here is derived from an EMBL/GenBank/DDBJ whole genome shotgun (WGS) entry which is preliminary data.</text>
</comment>
<evidence type="ECO:0000256" key="1">
    <source>
        <dbReference type="SAM" id="Phobius"/>
    </source>
</evidence>
<evidence type="ECO:0000313" key="2">
    <source>
        <dbReference type="EMBL" id="TGY90735.1"/>
    </source>
</evidence>
<dbReference type="OrthoDB" id="6384283at2"/>
<dbReference type="EMBL" id="SRXW01000001">
    <property type="protein sequence ID" value="TGY90735.1"/>
    <property type="molecule type" value="Genomic_DNA"/>
</dbReference>
<evidence type="ECO:0000313" key="3">
    <source>
        <dbReference type="Proteomes" id="UP000308054"/>
    </source>
</evidence>
<organism evidence="2 3">
    <name type="scientific">Marinicauda algicola</name>
    <dbReference type="NCBI Taxonomy" id="2029849"/>
    <lineage>
        <taxon>Bacteria</taxon>
        <taxon>Pseudomonadati</taxon>
        <taxon>Pseudomonadota</taxon>
        <taxon>Alphaproteobacteria</taxon>
        <taxon>Maricaulales</taxon>
        <taxon>Maricaulaceae</taxon>
        <taxon>Marinicauda</taxon>
    </lineage>
</organism>
<keyword evidence="1" id="KW-0472">Membrane</keyword>
<keyword evidence="1" id="KW-1133">Transmembrane helix</keyword>
<gene>
    <name evidence="2" type="ORF">E5163_01660</name>
</gene>
<dbReference type="Pfam" id="PF13858">
    <property type="entry name" value="DUF4199"/>
    <property type="match status" value="1"/>
</dbReference>
<sequence length="176" mass="18933">MLRYTLLFGAIAGIVVSVLLVLGASFGGDHTGPWAMAFGYLSMLVALSFVFVGVKRYRDVAKGGAIRFWPAFGLGVLIALVASVFYVVTWEVYSALTAGDWMAEHIAATIEARRAAGASPEEIAALSAEMEGFARLYANWWFRMPVTLSEILPVGILVALISAAILRNPKVLPARP</sequence>
<feature type="transmembrane region" description="Helical" evidence="1">
    <location>
        <begin position="34"/>
        <end position="54"/>
    </location>
</feature>
<dbReference type="AlphaFoldDB" id="A0A4S2H4X9"/>
<reference evidence="2 3" key="1">
    <citation type="journal article" date="2017" name="Int. J. Syst. Evol. Microbiol.">
        <title>Marinicauda algicola sp. nov., isolated from a marine red alga Rhodosorus marinus.</title>
        <authorList>
            <person name="Jeong S.E."/>
            <person name="Jeon S.H."/>
            <person name="Chun B.H."/>
            <person name="Kim D.W."/>
            <person name="Jeon C.O."/>
        </authorList>
    </citation>
    <scope>NUCLEOTIDE SEQUENCE [LARGE SCALE GENOMIC DNA]</scope>
    <source>
        <strain evidence="2 3">JCM 31718</strain>
    </source>
</reference>
<feature type="transmembrane region" description="Helical" evidence="1">
    <location>
        <begin position="140"/>
        <end position="166"/>
    </location>
</feature>
<name>A0A4S2H4X9_9PROT</name>
<keyword evidence="3" id="KW-1185">Reference proteome</keyword>
<dbReference type="InterPro" id="IPR025250">
    <property type="entry name" value="DUF4199"/>
</dbReference>
<proteinExistence type="predicted"/>
<keyword evidence="1" id="KW-0812">Transmembrane</keyword>
<feature type="transmembrane region" description="Helical" evidence="1">
    <location>
        <begin position="66"/>
        <end position="88"/>
    </location>
</feature>
<protein>
    <submittedName>
        <fullName evidence="2">DUF4199 domain-containing protein</fullName>
    </submittedName>
</protein>
<feature type="transmembrane region" description="Helical" evidence="1">
    <location>
        <begin position="7"/>
        <end position="28"/>
    </location>
</feature>
<dbReference type="Proteomes" id="UP000308054">
    <property type="component" value="Unassembled WGS sequence"/>
</dbReference>